<accession>A0A3B0BUF9</accession>
<comment type="similarity">
    <text evidence="1">Belongs to the glycosyltransferase 2 family.</text>
</comment>
<dbReference type="PANTHER" id="PTHR43685:SF5">
    <property type="entry name" value="GLYCOSYLTRANSFERASE EPSE-RELATED"/>
    <property type="match status" value="1"/>
</dbReference>
<evidence type="ECO:0000313" key="5">
    <source>
        <dbReference type="EMBL" id="RKN75904.1"/>
    </source>
</evidence>
<sequence length="330" mass="37238">MLISVAMAVYNGEMFLQEAIASIQAQTYKHLEVIIVNDGSTDATRDILNHIHDPRFRVIHLPKNRGAANALVKAIQLARGQWIAIHDADDISQPDRLKKQAAYIRSHPGYVAVGSLIRCIPGNKKLPDSFLQSTQNAFNDYVTPKQIMDGRFSACPLCHGSVVFSKQAYLDVGGYDSSYKIAYDYDLWTRLIDYGPIGKVNKVLYNYRVYPTSLSNKKWQDTYDEKLRSALLSISKVCYAKLVNPRLAIFAPDWLCKNLYHKVLPATNCKATLYVHDQYELSISKVNDLYSKGSIDGIMMSTLIDKGTIRQLIEAFQSNGMILNRNLFTV</sequence>
<dbReference type="InterPro" id="IPR050834">
    <property type="entry name" value="Glycosyltransf_2"/>
</dbReference>
<dbReference type="EMBL" id="RBAH01000022">
    <property type="protein sequence ID" value="RKN75904.1"/>
    <property type="molecule type" value="Genomic_DNA"/>
</dbReference>
<reference evidence="5 6" key="1">
    <citation type="journal article" date="2007" name="Int. J. Syst. Evol. Microbiol.">
        <title>Paenibacillus ginsengarvi sp. nov., isolated from soil from ginseng cultivation.</title>
        <authorList>
            <person name="Yoon M.H."/>
            <person name="Ten L.N."/>
            <person name="Im W.T."/>
        </authorList>
    </citation>
    <scope>NUCLEOTIDE SEQUENCE [LARGE SCALE GENOMIC DNA]</scope>
    <source>
        <strain evidence="5 6">KCTC 13059</strain>
    </source>
</reference>
<dbReference type="PANTHER" id="PTHR43685">
    <property type="entry name" value="GLYCOSYLTRANSFERASE"/>
    <property type="match status" value="1"/>
</dbReference>
<keyword evidence="3 5" id="KW-0808">Transferase</keyword>
<protein>
    <submittedName>
        <fullName evidence="5">Glycosyltransferase family 2 protein</fullName>
    </submittedName>
</protein>
<organism evidence="5 6">
    <name type="scientific">Paenibacillus ginsengarvi</name>
    <dbReference type="NCBI Taxonomy" id="400777"/>
    <lineage>
        <taxon>Bacteria</taxon>
        <taxon>Bacillati</taxon>
        <taxon>Bacillota</taxon>
        <taxon>Bacilli</taxon>
        <taxon>Bacillales</taxon>
        <taxon>Paenibacillaceae</taxon>
        <taxon>Paenibacillus</taxon>
    </lineage>
</organism>
<proteinExistence type="inferred from homology"/>
<dbReference type="GO" id="GO:0016757">
    <property type="term" value="F:glycosyltransferase activity"/>
    <property type="evidence" value="ECO:0007669"/>
    <property type="project" value="UniProtKB-KW"/>
</dbReference>
<dbReference type="RefSeq" id="WP_120750133.1">
    <property type="nucleotide sequence ID" value="NZ_RBAH01000022.1"/>
</dbReference>
<dbReference type="Pfam" id="PF00535">
    <property type="entry name" value="Glycos_transf_2"/>
    <property type="match status" value="1"/>
</dbReference>
<comment type="caution">
    <text evidence="5">The sequence shown here is derived from an EMBL/GenBank/DDBJ whole genome shotgun (WGS) entry which is preliminary data.</text>
</comment>
<keyword evidence="2" id="KW-0328">Glycosyltransferase</keyword>
<gene>
    <name evidence="5" type="ORF">D7M11_25710</name>
</gene>
<feature type="domain" description="Glycosyltransferase 2-like" evidence="4">
    <location>
        <begin position="4"/>
        <end position="129"/>
    </location>
</feature>
<evidence type="ECO:0000256" key="3">
    <source>
        <dbReference type="ARBA" id="ARBA00022679"/>
    </source>
</evidence>
<evidence type="ECO:0000256" key="2">
    <source>
        <dbReference type="ARBA" id="ARBA00022676"/>
    </source>
</evidence>
<keyword evidence="6" id="KW-1185">Reference proteome</keyword>
<dbReference type="Proteomes" id="UP000282311">
    <property type="component" value="Unassembled WGS sequence"/>
</dbReference>
<dbReference type="InterPro" id="IPR001173">
    <property type="entry name" value="Glyco_trans_2-like"/>
</dbReference>
<dbReference type="InterPro" id="IPR029044">
    <property type="entry name" value="Nucleotide-diphossugar_trans"/>
</dbReference>
<dbReference type="SUPFAM" id="SSF53448">
    <property type="entry name" value="Nucleotide-diphospho-sugar transferases"/>
    <property type="match status" value="1"/>
</dbReference>
<dbReference type="AlphaFoldDB" id="A0A3B0BUF9"/>
<evidence type="ECO:0000256" key="1">
    <source>
        <dbReference type="ARBA" id="ARBA00006739"/>
    </source>
</evidence>
<dbReference type="Gene3D" id="3.90.550.10">
    <property type="entry name" value="Spore Coat Polysaccharide Biosynthesis Protein SpsA, Chain A"/>
    <property type="match status" value="1"/>
</dbReference>
<name>A0A3B0BUF9_9BACL</name>
<evidence type="ECO:0000313" key="6">
    <source>
        <dbReference type="Proteomes" id="UP000282311"/>
    </source>
</evidence>
<evidence type="ECO:0000259" key="4">
    <source>
        <dbReference type="Pfam" id="PF00535"/>
    </source>
</evidence>
<dbReference type="OrthoDB" id="9815829at2"/>